<organism evidence="1 2">
    <name type="scientific">Brucella suis biovar 1 (strain 1330)</name>
    <dbReference type="NCBI Taxonomy" id="204722"/>
    <lineage>
        <taxon>Bacteria</taxon>
        <taxon>Pseudomonadati</taxon>
        <taxon>Pseudomonadota</taxon>
        <taxon>Alphaproteobacteria</taxon>
        <taxon>Hyphomicrobiales</taxon>
        <taxon>Brucellaceae</taxon>
        <taxon>Brucella/Ochrobactrum group</taxon>
        <taxon>Brucella</taxon>
    </lineage>
</organism>
<protein>
    <submittedName>
        <fullName evidence="1">Uncharacterized protein</fullName>
    </submittedName>
</protein>
<dbReference type="AlphaFoldDB" id="A0A0H3GCF5"/>
<name>A0A0H3GCF5_BRUSU</name>
<proteinExistence type="predicted"/>
<evidence type="ECO:0000313" key="2">
    <source>
        <dbReference type="Proteomes" id="UP000007104"/>
    </source>
</evidence>
<keyword evidence="2" id="KW-1185">Reference proteome</keyword>
<evidence type="ECO:0000313" key="1">
    <source>
        <dbReference type="EMBL" id="AEM20592.1"/>
    </source>
</evidence>
<accession>A0A0H3GCF5</accession>
<sequence length="36" mass="4238">MIVLSHYPTQNRFALLLEMVWSAVRPFGRTKITLTF</sequence>
<dbReference type="KEGG" id="bms:BRA1157"/>
<gene>
    <name evidence="1" type="ordered locus">BS1330_II1148</name>
</gene>
<dbReference type="KEGG" id="bsi:BS1330_II1148"/>
<reference evidence="1 2" key="1">
    <citation type="journal article" date="2011" name="J. Bacteriol.">
        <title>Revised genome sequence of Brucella suis 1330.</title>
        <authorList>
            <person name="Tae H."/>
            <person name="Shallom S."/>
            <person name="Settlage R."/>
            <person name="Preston D."/>
            <person name="Adams L.G."/>
            <person name="Garner H.R."/>
        </authorList>
    </citation>
    <scope>NUCLEOTIDE SEQUENCE [LARGE SCALE GENOMIC DNA]</scope>
    <source>
        <strain evidence="1 2">1330</strain>
    </source>
</reference>
<dbReference type="Proteomes" id="UP000007104">
    <property type="component" value="Chromosome II"/>
</dbReference>
<dbReference type="HOGENOM" id="CLU_3354965_0_0_5"/>
<dbReference type="EMBL" id="CP002998">
    <property type="protein sequence ID" value="AEM20592.1"/>
    <property type="molecule type" value="Genomic_DNA"/>
</dbReference>